<dbReference type="InterPro" id="IPR023373">
    <property type="entry name" value="YmcC_sf"/>
</dbReference>
<accession>A0A3P5WIL0</accession>
<reference evidence="1 2" key="1">
    <citation type="submission" date="2018-11" db="EMBL/GenBank/DDBJ databases">
        <authorList>
            <person name="Criscuolo A."/>
        </authorList>
    </citation>
    <scope>NUCLEOTIDE SEQUENCE [LARGE SCALE GENOMIC DNA]</scope>
    <source>
        <strain evidence="1">ACIP111625</strain>
    </source>
</reference>
<gene>
    <name evidence="1" type="ORF">XINFAN_01087</name>
</gene>
<organism evidence="1 2">
    <name type="scientific">Pseudogemmobacter humi</name>
    <dbReference type="NCBI Taxonomy" id="2483812"/>
    <lineage>
        <taxon>Bacteria</taxon>
        <taxon>Pseudomonadati</taxon>
        <taxon>Pseudomonadota</taxon>
        <taxon>Alphaproteobacteria</taxon>
        <taxon>Rhodobacterales</taxon>
        <taxon>Paracoccaceae</taxon>
        <taxon>Pseudogemmobacter</taxon>
    </lineage>
</organism>
<dbReference type="AlphaFoldDB" id="A0A3P5WIL0"/>
<dbReference type="Pfam" id="PF11102">
    <property type="entry name" value="YjbF"/>
    <property type="match status" value="1"/>
</dbReference>
<proteinExistence type="predicted"/>
<dbReference type="Proteomes" id="UP000277498">
    <property type="component" value="Unassembled WGS sequence"/>
</dbReference>
<evidence type="ECO:0000313" key="1">
    <source>
        <dbReference type="EMBL" id="VDC23523.1"/>
    </source>
</evidence>
<evidence type="ECO:0008006" key="3">
    <source>
        <dbReference type="Google" id="ProtNLM"/>
    </source>
</evidence>
<dbReference type="InterPro" id="IPR021308">
    <property type="entry name" value="GfcB"/>
</dbReference>
<keyword evidence="2" id="KW-1185">Reference proteome</keyword>
<dbReference type="SUPFAM" id="SSF159270">
    <property type="entry name" value="YmcC-like"/>
    <property type="match status" value="1"/>
</dbReference>
<protein>
    <recommendedName>
        <fullName evidence="3">Lipoprotein GfcB</fullName>
    </recommendedName>
</protein>
<dbReference type="EMBL" id="UXAW01000048">
    <property type="protein sequence ID" value="VDC23523.1"/>
    <property type="molecule type" value="Genomic_DNA"/>
</dbReference>
<dbReference type="PROSITE" id="PS51257">
    <property type="entry name" value="PROKAR_LIPOPROTEIN"/>
    <property type="match status" value="1"/>
</dbReference>
<name>A0A3P5WIL0_9RHOB</name>
<sequence length="208" mass="22871">MGPRMALKSATLALTCLALLAGCGFLEKLTPRAGGQLAPIGQVSRAEIAKSGQPVMRLRVPSRGIDTFLTIRDRRGDVVNWFSADGMLFTFRNDVLIETRGLGADLMSSAAPGAGQIAAGAGHRRAYFFVDDDDQTGRRDYLCRITTDGGEQLEIFGRGHNTRKVSETCEREIGRITNHYWLEGGKIRKSREWVSPGIGQIEFERVID</sequence>
<dbReference type="Gene3D" id="2.40.360.10">
    <property type="entry name" value="YmcC-like"/>
    <property type="match status" value="1"/>
</dbReference>
<evidence type="ECO:0000313" key="2">
    <source>
        <dbReference type="Proteomes" id="UP000277498"/>
    </source>
</evidence>